<feature type="region of interest" description="Disordered" evidence="1">
    <location>
        <begin position="47"/>
        <end position="103"/>
    </location>
</feature>
<comment type="caution">
    <text evidence="2">The sequence shown here is derived from an EMBL/GenBank/DDBJ whole genome shotgun (WGS) entry which is preliminary data.</text>
</comment>
<protein>
    <submittedName>
        <fullName evidence="2">Uncharacterized protein</fullName>
    </submittedName>
</protein>
<proteinExistence type="predicted"/>
<dbReference type="EMBL" id="BMWH01000008">
    <property type="protein sequence ID" value="GGZ87156.1"/>
    <property type="molecule type" value="Genomic_DNA"/>
</dbReference>
<evidence type="ECO:0000313" key="2">
    <source>
        <dbReference type="EMBL" id="GGZ87156.1"/>
    </source>
</evidence>
<name>A0A918VBZ6_9ACTN</name>
<organism evidence="2 3">
    <name type="scientific">Streptomyces echinoruber</name>
    <dbReference type="NCBI Taxonomy" id="68898"/>
    <lineage>
        <taxon>Bacteria</taxon>
        <taxon>Bacillati</taxon>
        <taxon>Actinomycetota</taxon>
        <taxon>Actinomycetes</taxon>
        <taxon>Kitasatosporales</taxon>
        <taxon>Streptomycetaceae</taxon>
        <taxon>Streptomyces</taxon>
    </lineage>
</organism>
<dbReference type="Proteomes" id="UP000623010">
    <property type="component" value="Unassembled WGS sequence"/>
</dbReference>
<dbReference type="AlphaFoldDB" id="A0A918VBZ6"/>
<evidence type="ECO:0000256" key="1">
    <source>
        <dbReference type="SAM" id="MobiDB-lite"/>
    </source>
</evidence>
<accession>A0A918VBZ6</accession>
<evidence type="ECO:0000313" key="3">
    <source>
        <dbReference type="Proteomes" id="UP000623010"/>
    </source>
</evidence>
<reference evidence="2" key="2">
    <citation type="submission" date="2020-09" db="EMBL/GenBank/DDBJ databases">
        <authorList>
            <person name="Sun Q."/>
            <person name="Ohkuma M."/>
        </authorList>
    </citation>
    <scope>NUCLEOTIDE SEQUENCE</scope>
    <source>
        <strain evidence="2">JCM 5016</strain>
    </source>
</reference>
<reference evidence="2" key="1">
    <citation type="journal article" date="2014" name="Int. J. Syst. Evol. Microbiol.">
        <title>Complete genome sequence of Corynebacterium casei LMG S-19264T (=DSM 44701T), isolated from a smear-ripened cheese.</title>
        <authorList>
            <consortium name="US DOE Joint Genome Institute (JGI-PGF)"/>
            <person name="Walter F."/>
            <person name="Albersmeier A."/>
            <person name="Kalinowski J."/>
            <person name="Ruckert C."/>
        </authorList>
    </citation>
    <scope>NUCLEOTIDE SEQUENCE</scope>
    <source>
        <strain evidence="2">JCM 5016</strain>
    </source>
</reference>
<keyword evidence="3" id="KW-1185">Reference proteome</keyword>
<gene>
    <name evidence="2" type="ORF">GCM10010389_26880</name>
</gene>
<feature type="compositionally biased region" description="Low complexity" evidence="1">
    <location>
        <begin position="86"/>
        <end position="103"/>
    </location>
</feature>
<sequence>MVRALRRVVRAMLCLPGMRDGTGGTPPVGRVRGEYAVRFAPRGRYAGEVGRSADPRSPDGAYGYAKGPALHGARNGPRGYGGYAGGRRSTSAASASRWAPAVP</sequence>